<dbReference type="AlphaFoldDB" id="A0A382DES4"/>
<proteinExistence type="predicted"/>
<dbReference type="InterPro" id="IPR011051">
    <property type="entry name" value="RmlC_Cupin_sf"/>
</dbReference>
<dbReference type="Pfam" id="PF05523">
    <property type="entry name" value="FdtA"/>
    <property type="match status" value="1"/>
</dbReference>
<dbReference type="InterPro" id="IPR014710">
    <property type="entry name" value="RmlC-like_jellyroll"/>
</dbReference>
<feature type="domain" description="Sugar 3,4-ketoisomerase QdtA cupin" evidence="1">
    <location>
        <begin position="22"/>
        <end position="132"/>
    </location>
</feature>
<reference evidence="2" key="1">
    <citation type="submission" date="2018-05" db="EMBL/GenBank/DDBJ databases">
        <authorList>
            <person name="Lanie J.A."/>
            <person name="Ng W.-L."/>
            <person name="Kazmierczak K.M."/>
            <person name="Andrzejewski T.M."/>
            <person name="Davidsen T.M."/>
            <person name="Wayne K.J."/>
            <person name="Tettelin H."/>
            <person name="Glass J.I."/>
            <person name="Rusch D."/>
            <person name="Podicherti R."/>
            <person name="Tsui H.-C.T."/>
            <person name="Winkler M.E."/>
        </authorList>
    </citation>
    <scope>NUCLEOTIDE SEQUENCE</scope>
</reference>
<sequence>MDDKNFFVWDLEKHQTIDTTDSHINGELTIVWRDWDNIITNHPKMIYVNSINPGETKGPHLHKNRTTYFSCIHGSIILVIQDNDGKFHEVKADSEKPTLISVRNGVAAAIVNATTKIAKVLVLADIAWRPNDNEMKDVSFDDYDWKKWLKSN</sequence>
<organism evidence="2">
    <name type="scientific">marine metagenome</name>
    <dbReference type="NCBI Taxonomy" id="408172"/>
    <lineage>
        <taxon>unclassified sequences</taxon>
        <taxon>metagenomes</taxon>
        <taxon>ecological metagenomes</taxon>
    </lineage>
</organism>
<protein>
    <recommendedName>
        <fullName evidence="1">Sugar 3,4-ketoisomerase QdtA cupin domain-containing protein</fullName>
    </recommendedName>
</protein>
<dbReference type="SUPFAM" id="SSF51182">
    <property type="entry name" value="RmlC-like cupins"/>
    <property type="match status" value="1"/>
</dbReference>
<dbReference type="InterPro" id="IPR008894">
    <property type="entry name" value="QdtA_cupin_dom"/>
</dbReference>
<gene>
    <name evidence="2" type="ORF">METZ01_LOCUS189824</name>
</gene>
<dbReference type="Gene3D" id="2.60.120.10">
    <property type="entry name" value="Jelly Rolls"/>
    <property type="match status" value="1"/>
</dbReference>
<dbReference type="EMBL" id="UINC01039056">
    <property type="protein sequence ID" value="SVB36970.1"/>
    <property type="molecule type" value="Genomic_DNA"/>
</dbReference>
<accession>A0A382DES4</accession>
<evidence type="ECO:0000259" key="1">
    <source>
        <dbReference type="Pfam" id="PF05523"/>
    </source>
</evidence>
<evidence type="ECO:0000313" key="2">
    <source>
        <dbReference type="EMBL" id="SVB36970.1"/>
    </source>
</evidence>
<name>A0A382DES4_9ZZZZ</name>